<dbReference type="PANTHER" id="PTHR21879:SF1">
    <property type="entry name" value="FI01546P"/>
    <property type="match status" value="1"/>
</dbReference>
<feature type="compositionally biased region" description="Gly residues" evidence="1">
    <location>
        <begin position="128"/>
        <end position="138"/>
    </location>
</feature>
<reference evidence="3 4" key="1">
    <citation type="submission" date="2023-03" db="EMBL/GenBank/DDBJ databases">
        <title>Genome insight into feeding habits of ladybird beetles.</title>
        <authorList>
            <person name="Li H.-S."/>
            <person name="Huang Y.-H."/>
            <person name="Pang H."/>
        </authorList>
    </citation>
    <scope>NUCLEOTIDE SEQUENCE [LARGE SCALE GENOMIC DNA]</scope>
    <source>
        <strain evidence="3">SYSU_2023b</strain>
        <tissue evidence="3">Whole body</tissue>
    </source>
</reference>
<dbReference type="PANTHER" id="PTHR21879">
    <property type="entry name" value="FI03362P-RELATED-RELATED"/>
    <property type="match status" value="1"/>
</dbReference>
<name>A0AAW1V189_9CUCU</name>
<keyword evidence="2" id="KW-0472">Membrane</keyword>
<organism evidence="3 4">
    <name type="scientific">Henosepilachna vigintioctopunctata</name>
    <dbReference type="NCBI Taxonomy" id="420089"/>
    <lineage>
        <taxon>Eukaryota</taxon>
        <taxon>Metazoa</taxon>
        <taxon>Ecdysozoa</taxon>
        <taxon>Arthropoda</taxon>
        <taxon>Hexapoda</taxon>
        <taxon>Insecta</taxon>
        <taxon>Pterygota</taxon>
        <taxon>Neoptera</taxon>
        <taxon>Endopterygota</taxon>
        <taxon>Coleoptera</taxon>
        <taxon>Polyphaga</taxon>
        <taxon>Cucujiformia</taxon>
        <taxon>Coccinelloidea</taxon>
        <taxon>Coccinellidae</taxon>
        <taxon>Epilachninae</taxon>
        <taxon>Epilachnini</taxon>
        <taxon>Henosepilachna</taxon>
    </lineage>
</organism>
<dbReference type="InterPro" id="IPR012464">
    <property type="entry name" value="DUF1676"/>
</dbReference>
<keyword evidence="2" id="KW-1133">Transmembrane helix</keyword>
<feature type="transmembrane region" description="Helical" evidence="2">
    <location>
        <begin position="6"/>
        <end position="22"/>
    </location>
</feature>
<evidence type="ECO:0000313" key="4">
    <source>
        <dbReference type="Proteomes" id="UP001431783"/>
    </source>
</evidence>
<evidence type="ECO:0000256" key="1">
    <source>
        <dbReference type="SAM" id="MobiDB-lite"/>
    </source>
</evidence>
<keyword evidence="2" id="KW-0812">Transmembrane</keyword>
<feature type="region of interest" description="Disordered" evidence="1">
    <location>
        <begin position="113"/>
        <end position="138"/>
    </location>
</feature>
<dbReference type="GO" id="GO:0016020">
    <property type="term" value="C:membrane"/>
    <property type="evidence" value="ECO:0007669"/>
    <property type="project" value="TreeGrafter"/>
</dbReference>
<sequence>MWLRSVILLSVIFRSMVLCYYVDPEEKIVMRVIRKCAESKSRLSCFADKASNILERSMDFNITLFEGIELRRNSEPLVDMGSSRSLSPFERLTTSLYNFLDSHTVSLDLTREGRSTKVEDEVEEETKAGGGGGGSGGSGGGVNNLLGSLGGLGGGLGGGGAGGMKGGLRREVRYIKYAFMVLLGIFGLTAPIFMKTLAIIAAKALIASKAALIIVGSVALKKIFQKDPDKSTVQVHTIHDDHDDEHDRLYQNPIPYNYYGDYYQKPS</sequence>
<gene>
    <name evidence="3" type="ORF">WA026_000693</name>
</gene>
<dbReference type="EMBL" id="JARQZJ010000121">
    <property type="protein sequence ID" value="KAK9888445.1"/>
    <property type="molecule type" value="Genomic_DNA"/>
</dbReference>
<proteinExistence type="predicted"/>
<comment type="caution">
    <text evidence="3">The sequence shown here is derived from an EMBL/GenBank/DDBJ whole genome shotgun (WGS) entry which is preliminary data.</text>
</comment>
<feature type="transmembrane region" description="Helical" evidence="2">
    <location>
        <begin position="174"/>
        <end position="194"/>
    </location>
</feature>
<protein>
    <submittedName>
        <fullName evidence="3">Uncharacterized protein</fullName>
    </submittedName>
</protein>
<dbReference type="Proteomes" id="UP001431783">
    <property type="component" value="Unassembled WGS sequence"/>
</dbReference>
<accession>A0AAW1V189</accession>
<evidence type="ECO:0000256" key="2">
    <source>
        <dbReference type="SAM" id="Phobius"/>
    </source>
</evidence>
<evidence type="ECO:0000313" key="3">
    <source>
        <dbReference type="EMBL" id="KAK9888445.1"/>
    </source>
</evidence>
<feature type="transmembrane region" description="Helical" evidence="2">
    <location>
        <begin position="200"/>
        <end position="220"/>
    </location>
</feature>
<keyword evidence="4" id="KW-1185">Reference proteome</keyword>
<dbReference type="Pfam" id="PF07898">
    <property type="entry name" value="DUF1676"/>
    <property type="match status" value="1"/>
</dbReference>
<dbReference type="AlphaFoldDB" id="A0AAW1V189"/>